<sequence length="199" mass="21672">MFSSGVPINTNQRTHPGSALVIAVKDFARNPGGMRNLEETVPAPGELSVAMIGVQEGSEVDLDLSLEAVHEGIFVSGTASVHVVGECSRCLDPLAYDLDVDIQEMFFFEGLAPVRAAKEDDNESLDDEQRLVENDHIDLEPLLRDVVVTALPFRPVCREDCQGLCSVCGIRLADEPGHHHEDLDPRWAALSGLAEDQEN</sequence>
<name>A0A7Y9LS79_9MICC</name>
<evidence type="ECO:0000313" key="1">
    <source>
        <dbReference type="EMBL" id="NYE94630.1"/>
    </source>
</evidence>
<protein>
    <recommendedName>
        <fullName evidence="3">Metal-binding protein</fullName>
    </recommendedName>
</protein>
<dbReference type="PANTHER" id="PTHR34374">
    <property type="entry name" value="LARGE RIBOSOMAL RNA SUBUNIT ACCUMULATION PROTEIN YCED HOMOLOG 1, CHLOROPLASTIC"/>
    <property type="match status" value="1"/>
</dbReference>
<dbReference type="PANTHER" id="PTHR34374:SF1">
    <property type="entry name" value="LARGE RIBOSOMAL RNA SUBUNIT ACCUMULATION PROTEIN YCED HOMOLOG 1, CHLOROPLASTIC"/>
    <property type="match status" value="1"/>
</dbReference>
<organism evidence="1 2">
    <name type="scientific">Psychromicrobium silvestre</name>
    <dbReference type="NCBI Taxonomy" id="1645614"/>
    <lineage>
        <taxon>Bacteria</taxon>
        <taxon>Bacillati</taxon>
        <taxon>Actinomycetota</taxon>
        <taxon>Actinomycetes</taxon>
        <taxon>Micrococcales</taxon>
        <taxon>Micrococcaceae</taxon>
        <taxon>Psychromicrobium</taxon>
    </lineage>
</organism>
<gene>
    <name evidence="1" type="ORF">FHU41_000851</name>
</gene>
<dbReference type="EMBL" id="JACBYQ010000001">
    <property type="protein sequence ID" value="NYE94630.1"/>
    <property type="molecule type" value="Genomic_DNA"/>
</dbReference>
<dbReference type="Pfam" id="PF02620">
    <property type="entry name" value="YceD"/>
    <property type="match status" value="1"/>
</dbReference>
<keyword evidence="2" id="KW-1185">Reference proteome</keyword>
<comment type="caution">
    <text evidence="1">The sequence shown here is derived from an EMBL/GenBank/DDBJ whole genome shotgun (WGS) entry which is preliminary data.</text>
</comment>
<evidence type="ECO:0000313" key="2">
    <source>
        <dbReference type="Proteomes" id="UP000521748"/>
    </source>
</evidence>
<dbReference type="Proteomes" id="UP000521748">
    <property type="component" value="Unassembled WGS sequence"/>
</dbReference>
<dbReference type="InterPro" id="IPR003772">
    <property type="entry name" value="YceD"/>
</dbReference>
<proteinExistence type="predicted"/>
<reference evidence="1 2" key="1">
    <citation type="submission" date="2020-07" db="EMBL/GenBank/DDBJ databases">
        <title>Sequencing the genomes of 1000 actinobacteria strains.</title>
        <authorList>
            <person name="Klenk H.-P."/>
        </authorList>
    </citation>
    <scope>NUCLEOTIDE SEQUENCE [LARGE SCALE GENOMIC DNA]</scope>
    <source>
        <strain evidence="1 2">DSM 102047</strain>
    </source>
</reference>
<dbReference type="AlphaFoldDB" id="A0A7Y9LS79"/>
<evidence type="ECO:0008006" key="3">
    <source>
        <dbReference type="Google" id="ProtNLM"/>
    </source>
</evidence>
<accession>A0A7Y9LS79</accession>